<dbReference type="Gene3D" id="1.20.1280.50">
    <property type="match status" value="1"/>
</dbReference>
<feature type="domain" description="F-box" evidence="1">
    <location>
        <begin position="145"/>
        <end position="185"/>
    </location>
</feature>
<dbReference type="RefSeq" id="XP_018287166.1">
    <property type="nucleotide sequence ID" value="XM_018436788.1"/>
</dbReference>
<gene>
    <name evidence="2" type="ORF">PHYBLDRAFT_172379</name>
</gene>
<evidence type="ECO:0000313" key="3">
    <source>
        <dbReference type="Proteomes" id="UP000077315"/>
    </source>
</evidence>
<dbReference type="InParanoid" id="A0A167KXP6"/>
<accession>A0A167KXP6</accession>
<protein>
    <recommendedName>
        <fullName evidence="1">F-box domain-containing protein</fullName>
    </recommendedName>
</protein>
<evidence type="ECO:0000259" key="1">
    <source>
        <dbReference type="SMART" id="SM00256"/>
    </source>
</evidence>
<dbReference type="Proteomes" id="UP000077315">
    <property type="component" value="Unassembled WGS sequence"/>
</dbReference>
<dbReference type="GeneID" id="28997694"/>
<sequence length="764" mass="89515">MSINLIFIKPFQNRKYIIETRYTTQILYRICISGICVNKRKEERKQERKGVVFISYFRVAFCNRNNSKNQKKHLGYSKALSNSYVLLATALKLKAQSLSLEAQRTTETPLIYGNWRAILLLQVEPLIIFTQSHPSLFVSMLLSKLPPEVILNISLFLPLKDRDSCCFVCRAWKGPFQESMHYDLTLGSIGAIYNSWEELVDSESIKQYTGTLLRSLTLSDCRNLSVQQLGTLQRTFPNVKSVWIQKLCCSSNLFERETDWLLWRSLTELRVDILLYRTIHVEVDNPFLGIICNLSMLTRLQLINSVHYESCINQIFRLSEFELIHTRLVHLTHLELSSRLLSISGTEIQRMGEVSPANKIKLFRMISSKTDHQWLYYFAKKYPNLESFNFSTISDELESEKQRNNIISLLQSLTHPFQHLKALYLGDKNYLPKEYLLYYDMINCFKPPLERIYIYIFQRNLFGNLSKPLSALNKLFRYMCSSRLSGSLKDLCVLCPEVLIITTLLIKRKDTFYNLVHLKLSCPFQPFNLDDLLDKRNFLKTLDLRFAKIEINPKALKRTKRRSLQSFTATRSEITSDVLRYLSFQCRDLNTLYLHRTKVFGKFNSTQGCHFIDMSYTRFNLLRFVSVPFIIKDNPINGHNINITLITRPVDDIPPKNDDSVETLPISFESSSFKVHYDWLYSLNSSMRPLPKAASKNAEEFFMNFEDNKELFLNTYVPNPRTEKINLNKWKYDPKCHNKTDWKLKFIYGYTRIKCGYVANFALN</sequence>
<organism evidence="2 3">
    <name type="scientific">Phycomyces blakesleeanus (strain ATCC 8743b / DSM 1359 / FGSC 10004 / NBRC 33097 / NRRL 1555)</name>
    <dbReference type="NCBI Taxonomy" id="763407"/>
    <lineage>
        <taxon>Eukaryota</taxon>
        <taxon>Fungi</taxon>
        <taxon>Fungi incertae sedis</taxon>
        <taxon>Mucoromycota</taxon>
        <taxon>Mucoromycotina</taxon>
        <taxon>Mucoromycetes</taxon>
        <taxon>Mucorales</taxon>
        <taxon>Phycomycetaceae</taxon>
        <taxon>Phycomyces</taxon>
    </lineage>
</organism>
<keyword evidence="3" id="KW-1185">Reference proteome</keyword>
<evidence type="ECO:0000313" key="2">
    <source>
        <dbReference type="EMBL" id="OAD69126.1"/>
    </source>
</evidence>
<dbReference type="InterPro" id="IPR036047">
    <property type="entry name" value="F-box-like_dom_sf"/>
</dbReference>
<dbReference type="VEuPathDB" id="FungiDB:PHYBLDRAFT_172379"/>
<name>A0A167KXP6_PHYB8</name>
<dbReference type="SMART" id="SM00256">
    <property type="entry name" value="FBOX"/>
    <property type="match status" value="1"/>
</dbReference>
<dbReference type="EMBL" id="KV440992">
    <property type="protein sequence ID" value="OAD69126.1"/>
    <property type="molecule type" value="Genomic_DNA"/>
</dbReference>
<dbReference type="Pfam" id="PF00646">
    <property type="entry name" value="F-box"/>
    <property type="match status" value="1"/>
</dbReference>
<reference evidence="3" key="1">
    <citation type="submission" date="2015-06" db="EMBL/GenBank/DDBJ databases">
        <title>Expansion of signal transduction pathways in fungi by whole-genome duplication.</title>
        <authorList>
            <consortium name="DOE Joint Genome Institute"/>
            <person name="Corrochano L.M."/>
            <person name="Kuo A."/>
            <person name="Marcet-Houben M."/>
            <person name="Polaino S."/>
            <person name="Salamov A."/>
            <person name="Villalobos J.M."/>
            <person name="Alvarez M.I."/>
            <person name="Avalos J."/>
            <person name="Benito E.P."/>
            <person name="Benoit I."/>
            <person name="Burger G."/>
            <person name="Camino L.P."/>
            <person name="Canovas D."/>
            <person name="Cerda-Olmedo E."/>
            <person name="Cheng J.-F."/>
            <person name="Dominguez A."/>
            <person name="Elias M."/>
            <person name="Eslava A.P."/>
            <person name="Glaser F."/>
            <person name="Grimwood J."/>
            <person name="Gutierrez G."/>
            <person name="Heitman J."/>
            <person name="Henrissat B."/>
            <person name="Iturriaga E.A."/>
            <person name="Lang B.F."/>
            <person name="Lavin J.L."/>
            <person name="Lee S."/>
            <person name="Li W."/>
            <person name="Lindquist E."/>
            <person name="Lopez-Garcia S."/>
            <person name="Luque E.M."/>
            <person name="Marcos A.T."/>
            <person name="Martin J."/>
            <person name="McCluskey K."/>
            <person name="Medina H.R."/>
            <person name="Miralles-Duran A."/>
            <person name="Miyazaki A."/>
            <person name="Munoz-Torres E."/>
            <person name="Oguiza J.A."/>
            <person name="Ohm R."/>
            <person name="Olmedo M."/>
            <person name="Orejas M."/>
            <person name="Ortiz-Castellanos L."/>
            <person name="Pisabarro A.G."/>
            <person name="Rodriguez-Romero J."/>
            <person name="Ruiz-Herrera J."/>
            <person name="Ruiz-Vazquez R."/>
            <person name="Sanz C."/>
            <person name="Schackwitz W."/>
            <person name="Schmutz J."/>
            <person name="Shahriari M."/>
            <person name="Shelest E."/>
            <person name="Silva-Franco F."/>
            <person name="Soanes D."/>
            <person name="Syed K."/>
            <person name="Tagua V.G."/>
            <person name="Talbot N.J."/>
            <person name="Thon M."/>
            <person name="De vries R.P."/>
            <person name="Wiebenga A."/>
            <person name="Yadav J.S."/>
            <person name="Braun E.L."/>
            <person name="Baker S."/>
            <person name="Garre V."/>
            <person name="Horwitz B."/>
            <person name="Torres-Martinez S."/>
            <person name="Idnurm A."/>
            <person name="Herrera-Estrella A."/>
            <person name="Gabaldon T."/>
            <person name="Grigoriev I.V."/>
        </authorList>
    </citation>
    <scope>NUCLEOTIDE SEQUENCE [LARGE SCALE GENOMIC DNA]</scope>
    <source>
        <strain evidence="3">NRRL 1555(-)</strain>
    </source>
</reference>
<dbReference type="InterPro" id="IPR001810">
    <property type="entry name" value="F-box_dom"/>
</dbReference>
<proteinExistence type="predicted"/>
<dbReference type="SUPFAM" id="SSF81383">
    <property type="entry name" value="F-box domain"/>
    <property type="match status" value="1"/>
</dbReference>
<dbReference type="AlphaFoldDB" id="A0A167KXP6"/>
<dbReference type="OrthoDB" id="2283774at2759"/>